<proteinExistence type="predicted"/>
<dbReference type="STRING" id="1314776.A0A166IIJ0"/>
<dbReference type="EMBL" id="KV428006">
    <property type="protein sequence ID" value="KZT43781.1"/>
    <property type="molecule type" value="Genomic_DNA"/>
</dbReference>
<evidence type="ECO:0000313" key="1">
    <source>
        <dbReference type="EMBL" id="KZT43781.1"/>
    </source>
</evidence>
<dbReference type="GO" id="GO:0016020">
    <property type="term" value="C:membrane"/>
    <property type="evidence" value="ECO:0007669"/>
    <property type="project" value="TreeGrafter"/>
</dbReference>
<name>A0A166IIJ0_9AGAM</name>
<reference evidence="1 2" key="1">
    <citation type="journal article" date="2016" name="Mol. Biol. Evol.">
        <title>Comparative Genomics of Early-Diverging Mushroom-Forming Fungi Provides Insights into the Origins of Lignocellulose Decay Capabilities.</title>
        <authorList>
            <person name="Nagy L.G."/>
            <person name="Riley R."/>
            <person name="Tritt A."/>
            <person name="Adam C."/>
            <person name="Daum C."/>
            <person name="Floudas D."/>
            <person name="Sun H."/>
            <person name="Yadav J.S."/>
            <person name="Pangilinan J."/>
            <person name="Larsson K.H."/>
            <person name="Matsuura K."/>
            <person name="Barry K."/>
            <person name="Labutti K."/>
            <person name="Kuo R."/>
            <person name="Ohm R.A."/>
            <person name="Bhattacharya S.S."/>
            <person name="Shirouzu T."/>
            <person name="Yoshinaga Y."/>
            <person name="Martin F.M."/>
            <person name="Grigoriev I.V."/>
            <person name="Hibbett D.S."/>
        </authorList>
    </citation>
    <scope>NUCLEOTIDE SEQUENCE [LARGE SCALE GENOMIC DNA]</scope>
    <source>
        <strain evidence="1 2">HHB10207 ss-3</strain>
    </source>
</reference>
<gene>
    <name evidence="1" type="ORF">SISSUDRAFT_1124463</name>
</gene>
<dbReference type="PANTHER" id="PTHR12277:SF64">
    <property type="entry name" value="SUPERFAMILY HYDROLASE, PUTATIVE (AFU_ORTHOLOGUE AFUA_3G01760)-RELATED"/>
    <property type="match status" value="1"/>
</dbReference>
<dbReference type="InterPro" id="IPR029058">
    <property type="entry name" value="AB_hydrolase_fold"/>
</dbReference>
<sequence>MLLSRSACNGLKSKRCFHFPKSPFPRRALTKPANRITTAKRLLSSQTTSALDVANGAVAHAYGPSPWLVALTFVGLPLSLWVYKCMMMVLFQRKIIYMGYVPPGARDEDLDLNDPILRGVRCEVVQISTGPKSSLAGITFESSEPHISPNPPLVIIYFQGNAGNPLGRLPVFRKLCDGLSPLPVSILAVAPRSYWKSTPRRPSQSGITSDYVATMNEAIKRWPDSPICVYGHSLGASIAVNVLDSLSIDDFPQVQGLVLENSFTSVPDMVSALYPARWLPYRYLGRFVWDKWDAFSAMRRSTLNSVLSVVKQDVLILSSEKDELVPTSMSHSLYDSAARGNGSKAKLVSIRGALHETAWQKEQWIQEFRSYCALLYRDRNKNT</sequence>
<dbReference type="Proteomes" id="UP000076798">
    <property type="component" value="Unassembled WGS sequence"/>
</dbReference>
<keyword evidence="1" id="KW-0378">Hydrolase</keyword>
<dbReference type="GO" id="GO:0008474">
    <property type="term" value="F:palmitoyl-(protein) hydrolase activity"/>
    <property type="evidence" value="ECO:0007669"/>
    <property type="project" value="TreeGrafter"/>
</dbReference>
<dbReference type="SUPFAM" id="SSF53474">
    <property type="entry name" value="alpha/beta-Hydrolases"/>
    <property type="match status" value="1"/>
</dbReference>
<dbReference type="OrthoDB" id="10249433at2759"/>
<accession>A0A166IIJ0</accession>
<dbReference type="PANTHER" id="PTHR12277">
    <property type="entry name" value="ALPHA/BETA HYDROLASE DOMAIN-CONTAINING PROTEIN"/>
    <property type="match status" value="1"/>
</dbReference>
<dbReference type="AlphaFoldDB" id="A0A166IIJ0"/>
<evidence type="ECO:0000313" key="2">
    <source>
        <dbReference type="Proteomes" id="UP000076798"/>
    </source>
</evidence>
<dbReference type="Gene3D" id="3.40.50.1820">
    <property type="entry name" value="alpha/beta hydrolase"/>
    <property type="match status" value="1"/>
</dbReference>
<protein>
    <submittedName>
        <fullName evidence="1">Alpha/beta-hydrolase</fullName>
    </submittedName>
</protein>
<organism evidence="1 2">
    <name type="scientific">Sistotremastrum suecicum HHB10207 ss-3</name>
    <dbReference type="NCBI Taxonomy" id="1314776"/>
    <lineage>
        <taxon>Eukaryota</taxon>
        <taxon>Fungi</taxon>
        <taxon>Dikarya</taxon>
        <taxon>Basidiomycota</taxon>
        <taxon>Agaricomycotina</taxon>
        <taxon>Agaricomycetes</taxon>
        <taxon>Sistotremastrales</taxon>
        <taxon>Sistotremastraceae</taxon>
        <taxon>Sistotremastrum</taxon>
    </lineage>
</organism>
<keyword evidence="2" id="KW-1185">Reference proteome</keyword>